<feature type="region of interest" description="Disordered" evidence="1">
    <location>
        <begin position="147"/>
        <end position="169"/>
    </location>
</feature>
<feature type="compositionally biased region" description="Basic and acidic residues" evidence="1">
    <location>
        <begin position="148"/>
        <end position="163"/>
    </location>
</feature>
<proteinExistence type="predicted"/>
<name>A0A8S5LRF2_9CAUD</name>
<sequence length="637" mass="71828">MAKQVISNKVYESLQVPTEQSRNTVGKILYSNSFSGVAQVPMPADLKALIDSDLGLIGNNILVQLEQKMKGYPNGPWYIDSRDGVIYIHNRKFTQEPEYNYIYQSENGEVLKVSFTMQNVKKRVKAILSQTVDSDEKDIIVGSTGIQEPDKDKEQITPKRDKTVTPQDNTEVVPSWDYNTGQNFGLGHPNTQAEFVDNQKRAKGFAVPNLKTLREANSKEPLPTPGQSFNASKEAKLNQMSVEDYQRAISEVERTLPADKRAILQQIKKTCKTGKSAESNLKQYFEAEKYVFTGDEQIRYMAEEYIDPTEYDPEGYRIKSGRAMGGLEYQTSYSSAWDRGYGAMQKDPNIVEVSSTDTQQYNLGYGNMGKKVKVRRWKKHDLSVPLYKLYHNLFSRYGGADKYIWAMNANANGGLKTTERKLSCQMTVVGRPSLQSSQVIFLGNVGKRWSGYWYIKSVQHSMDAGQGYLCTLDLIKNNARDGQITAKSHLSTQDIVSNDAASGAKTPFGKDKKKSGPDSSINFNFTNNEVTYFVEAYMDPETGKMVDPKGAGKFLLNKLYTDEIYAKDPMAIAAGTVQTEGNMVYSDGILKPGKVTVKWVDPSKITTEMKAKYNFDWINYAEKMYIQYNKNKKKISE</sequence>
<protein>
    <submittedName>
        <fullName evidence="2">Tail protein</fullName>
    </submittedName>
</protein>
<evidence type="ECO:0000256" key="1">
    <source>
        <dbReference type="SAM" id="MobiDB-lite"/>
    </source>
</evidence>
<evidence type="ECO:0000313" key="2">
    <source>
        <dbReference type="EMBL" id="DAD72448.1"/>
    </source>
</evidence>
<feature type="region of interest" description="Disordered" evidence="1">
    <location>
        <begin position="501"/>
        <end position="520"/>
    </location>
</feature>
<accession>A0A8S5LRF2</accession>
<organism evidence="2">
    <name type="scientific">Myoviridae sp. ctfJc17</name>
    <dbReference type="NCBI Taxonomy" id="2827612"/>
    <lineage>
        <taxon>Viruses</taxon>
        <taxon>Duplodnaviria</taxon>
        <taxon>Heunggongvirae</taxon>
        <taxon>Uroviricota</taxon>
        <taxon>Caudoviricetes</taxon>
    </lineage>
</organism>
<reference evidence="2" key="1">
    <citation type="journal article" date="2021" name="Proc. Natl. Acad. Sci. U.S.A.">
        <title>A Catalog of Tens of Thousands of Viruses from Human Metagenomes Reveals Hidden Associations with Chronic Diseases.</title>
        <authorList>
            <person name="Tisza M.J."/>
            <person name="Buck C.B."/>
        </authorList>
    </citation>
    <scope>NUCLEOTIDE SEQUENCE</scope>
    <source>
        <strain evidence="2">CtfJc17</strain>
    </source>
</reference>
<dbReference type="EMBL" id="BK015898">
    <property type="protein sequence ID" value="DAD72448.1"/>
    <property type="molecule type" value="Genomic_DNA"/>
</dbReference>